<feature type="domain" description="PPM-type phosphatase" evidence="1">
    <location>
        <begin position="20"/>
        <end position="286"/>
    </location>
</feature>
<name>A0A2M6R8X8_9BACT</name>
<proteinExistence type="predicted"/>
<accession>A0A2M6R8X8</accession>
<dbReference type="CDD" id="cd00143">
    <property type="entry name" value="PP2Cc"/>
    <property type="match status" value="1"/>
</dbReference>
<comment type="caution">
    <text evidence="2">The sequence shown here is derived from an EMBL/GenBank/DDBJ whole genome shotgun (WGS) entry which is preliminary data.</text>
</comment>
<sequence>MKSEINPESRIEYFDQSPFQVESSSIASSKHPEVNEDSVLISDGLYGVLDGLGGHSNGSEASSIAKETIQDVFKNEETPKTIDQAKELVELVLVEAHNEVLAKAIETHSDMSTTGAIVYILQAPNKSKTAIIGSVGDSRVYHFHSGRLDQVTLDDSSARNIYESEIIARRVQSALSNAKSYNDLDPSISYLFSKRNIVTQALGQREKHGTIHPRINTLNLESSDILLICTDGVSDNCTDKEIEQIISQSLDRGEVVNNLLEHAQKVSRENNFRSKMDDMTAISIEVKQ</sequence>
<dbReference type="SMART" id="SM00331">
    <property type="entry name" value="PP2C_SIG"/>
    <property type="match status" value="1"/>
</dbReference>
<protein>
    <recommendedName>
        <fullName evidence="1">PPM-type phosphatase domain-containing protein</fullName>
    </recommendedName>
</protein>
<dbReference type="EMBL" id="PEZX01000028">
    <property type="protein sequence ID" value="PIS06947.1"/>
    <property type="molecule type" value="Genomic_DNA"/>
</dbReference>
<evidence type="ECO:0000259" key="1">
    <source>
        <dbReference type="PROSITE" id="PS51746"/>
    </source>
</evidence>
<dbReference type="InterPro" id="IPR036457">
    <property type="entry name" value="PPM-type-like_dom_sf"/>
</dbReference>
<dbReference type="Pfam" id="PF13672">
    <property type="entry name" value="PP2C_2"/>
    <property type="match status" value="1"/>
</dbReference>
<dbReference type="GO" id="GO:0004722">
    <property type="term" value="F:protein serine/threonine phosphatase activity"/>
    <property type="evidence" value="ECO:0007669"/>
    <property type="project" value="TreeGrafter"/>
</dbReference>
<dbReference type="PANTHER" id="PTHR12320">
    <property type="entry name" value="PROTEIN PHOSPHATASE 2C"/>
    <property type="match status" value="1"/>
</dbReference>
<dbReference type="SUPFAM" id="SSF81606">
    <property type="entry name" value="PP2C-like"/>
    <property type="match status" value="1"/>
</dbReference>
<evidence type="ECO:0000313" key="3">
    <source>
        <dbReference type="Proteomes" id="UP000231162"/>
    </source>
</evidence>
<dbReference type="AlphaFoldDB" id="A0A2M6R8X8"/>
<dbReference type="Gene3D" id="3.60.40.10">
    <property type="entry name" value="PPM-type phosphatase domain"/>
    <property type="match status" value="1"/>
</dbReference>
<dbReference type="Proteomes" id="UP000231162">
    <property type="component" value="Unassembled WGS sequence"/>
</dbReference>
<organism evidence="2 3">
    <name type="scientific">Candidatus Berkelbacteria bacterium CG10_big_fil_rev_8_21_14_0_10_43_14</name>
    <dbReference type="NCBI Taxonomy" id="1974515"/>
    <lineage>
        <taxon>Bacteria</taxon>
        <taxon>Candidatus Berkelbacteria</taxon>
    </lineage>
</organism>
<dbReference type="SMART" id="SM00332">
    <property type="entry name" value="PP2Cc"/>
    <property type="match status" value="1"/>
</dbReference>
<dbReference type="PROSITE" id="PS51746">
    <property type="entry name" value="PPM_2"/>
    <property type="match status" value="1"/>
</dbReference>
<dbReference type="InterPro" id="IPR039123">
    <property type="entry name" value="PPTC7"/>
</dbReference>
<reference evidence="3" key="1">
    <citation type="submission" date="2017-09" db="EMBL/GenBank/DDBJ databases">
        <title>Depth-based differentiation of microbial function through sediment-hosted aquifers and enrichment of novel symbionts in the deep terrestrial subsurface.</title>
        <authorList>
            <person name="Probst A.J."/>
            <person name="Ladd B."/>
            <person name="Jarett J.K."/>
            <person name="Geller-Mcgrath D.E."/>
            <person name="Sieber C.M.K."/>
            <person name="Emerson J.B."/>
            <person name="Anantharaman K."/>
            <person name="Thomas B.C."/>
            <person name="Malmstrom R."/>
            <person name="Stieglmeier M."/>
            <person name="Klingl A."/>
            <person name="Woyke T."/>
            <person name="Ryan C.M."/>
            <person name="Banfield J.F."/>
        </authorList>
    </citation>
    <scope>NUCLEOTIDE SEQUENCE [LARGE SCALE GENOMIC DNA]</scope>
</reference>
<dbReference type="InterPro" id="IPR001932">
    <property type="entry name" value="PPM-type_phosphatase-like_dom"/>
</dbReference>
<evidence type="ECO:0000313" key="2">
    <source>
        <dbReference type="EMBL" id="PIS06947.1"/>
    </source>
</evidence>
<gene>
    <name evidence="2" type="ORF">COT79_01925</name>
</gene>
<dbReference type="PANTHER" id="PTHR12320:SF1">
    <property type="entry name" value="PROTEIN PHOSPHATASE PTC7 HOMOLOG"/>
    <property type="match status" value="1"/>
</dbReference>